<dbReference type="STRING" id="1177755.A7A08_01917"/>
<accession>A0A1E2RY75</accession>
<gene>
    <name evidence="1" type="ORF">A7A08_01917</name>
</gene>
<dbReference type="GO" id="GO:0090313">
    <property type="term" value="P:regulation of protein targeting to membrane"/>
    <property type="evidence" value="ECO:0007669"/>
    <property type="project" value="TreeGrafter"/>
</dbReference>
<dbReference type="OrthoDB" id="225437at2"/>
<evidence type="ECO:0000313" key="2">
    <source>
        <dbReference type="Proteomes" id="UP000095087"/>
    </source>
</evidence>
<dbReference type="RefSeq" id="WP_069095181.1">
    <property type="nucleotide sequence ID" value="NZ_MASI01000004.1"/>
</dbReference>
<dbReference type="Proteomes" id="UP000095087">
    <property type="component" value="Unassembled WGS sequence"/>
</dbReference>
<dbReference type="PANTHER" id="PTHR30441:SF4">
    <property type="entry name" value="PROTEIN ASMA"/>
    <property type="match status" value="1"/>
</dbReference>
<keyword evidence="2" id="KW-1185">Reference proteome</keyword>
<proteinExistence type="predicted"/>
<dbReference type="AlphaFoldDB" id="A0A1E2RY75"/>
<organism evidence="1 2">
    <name type="scientific">Methyloligella halotolerans</name>
    <dbReference type="NCBI Taxonomy" id="1177755"/>
    <lineage>
        <taxon>Bacteria</taxon>
        <taxon>Pseudomonadati</taxon>
        <taxon>Pseudomonadota</taxon>
        <taxon>Alphaproteobacteria</taxon>
        <taxon>Hyphomicrobiales</taxon>
        <taxon>Hyphomicrobiaceae</taxon>
        <taxon>Methyloligella</taxon>
    </lineage>
</organism>
<sequence length="414" mass="44687">MKPRQLPWKRLLLVLVGLCLIGIGLLPWLIGDTSAFGDRITKKLESWSGAEVTLIGPVELHYFPRLSITSGIKIRNPKSSTLPSELTCDKARISLSLPHLILGHLVIQTINLETPDITYAQASEPKPNGWHRAEAGLIKLLGRRPFQVLRMTDATVRFESPTATSRIEALTLKLDLGDGSAHTDGYGSFVWKGERVRFTYATGLDAETIRTAASTSPSPINVTVESTPFSATLDGVSQFDHGFSMEGNMSASISDLRDFLRWVDLADLDGPGLENISISGPFRFSEGTLIFEDGRYAIDGNTASGLLALSLARPRPRVEATLAFDTLSLDPYLGPAEDAVATAGEEIAAAPDESPAEGRKASSEPAAVEPARPIFDWPLVKLADADLRFSANTISARDLRFSGGAFTIGAQDAR</sequence>
<dbReference type="GO" id="GO:0005886">
    <property type="term" value="C:plasma membrane"/>
    <property type="evidence" value="ECO:0007669"/>
    <property type="project" value="TreeGrafter"/>
</dbReference>
<dbReference type="EMBL" id="MASI01000004">
    <property type="protein sequence ID" value="ODA67171.1"/>
    <property type="molecule type" value="Genomic_DNA"/>
</dbReference>
<comment type="caution">
    <text evidence="1">The sequence shown here is derived from an EMBL/GenBank/DDBJ whole genome shotgun (WGS) entry which is preliminary data.</text>
</comment>
<dbReference type="InterPro" id="IPR052894">
    <property type="entry name" value="AsmA-related"/>
</dbReference>
<name>A0A1E2RY75_9HYPH</name>
<reference evidence="1 2" key="1">
    <citation type="submission" date="2016-07" db="EMBL/GenBank/DDBJ databases">
        <title>Draft genome sequence of Methyloligella halotolerans C2T (VKM B-2706T=CCUG 61687T=DSM 25045T), a halotolerant polyhydroxybutyrate accumulating methylotroph.</title>
        <authorList>
            <person name="Vasilenko O.V."/>
            <person name="Doronina N.V."/>
            <person name="Poroshina M.N."/>
            <person name="Tarlachkov S.V."/>
            <person name="Trotsenko Y.A."/>
        </authorList>
    </citation>
    <scope>NUCLEOTIDE SEQUENCE [LARGE SCALE GENOMIC DNA]</scope>
    <source>
        <strain evidence="1 2">VKM B-2706</strain>
    </source>
</reference>
<evidence type="ECO:0000313" key="1">
    <source>
        <dbReference type="EMBL" id="ODA67171.1"/>
    </source>
</evidence>
<dbReference type="PANTHER" id="PTHR30441">
    <property type="entry name" value="DUF748 DOMAIN-CONTAINING PROTEIN"/>
    <property type="match status" value="1"/>
</dbReference>
<protein>
    <submittedName>
        <fullName evidence="1">AsmA family protein</fullName>
    </submittedName>
</protein>